<keyword evidence="2" id="KW-1185">Reference proteome</keyword>
<dbReference type="AlphaFoldDB" id="A0A822Y458"/>
<reference evidence="1 2" key="1">
    <citation type="journal article" date="2020" name="Mol. Biol. Evol.">
        <title>Distinct Expression and Methylation Patterns for Genes with Different Fates following a Single Whole-Genome Duplication in Flowering Plants.</title>
        <authorList>
            <person name="Shi T."/>
            <person name="Rahmani R.S."/>
            <person name="Gugger P.F."/>
            <person name="Wang M."/>
            <person name="Li H."/>
            <person name="Zhang Y."/>
            <person name="Li Z."/>
            <person name="Wang Q."/>
            <person name="Van de Peer Y."/>
            <person name="Marchal K."/>
            <person name="Chen J."/>
        </authorList>
    </citation>
    <scope>NUCLEOTIDE SEQUENCE [LARGE SCALE GENOMIC DNA]</scope>
    <source>
        <tissue evidence="1">Leaf</tissue>
    </source>
</reference>
<comment type="caution">
    <text evidence="1">The sequence shown here is derived from an EMBL/GenBank/DDBJ whole genome shotgun (WGS) entry which is preliminary data.</text>
</comment>
<dbReference type="Proteomes" id="UP000607653">
    <property type="component" value="Unassembled WGS sequence"/>
</dbReference>
<proteinExistence type="predicted"/>
<gene>
    <name evidence="1" type="ORF">HUJ06_028530</name>
</gene>
<name>A0A822Y458_NELNU</name>
<organism evidence="1 2">
    <name type="scientific">Nelumbo nucifera</name>
    <name type="common">Sacred lotus</name>
    <dbReference type="NCBI Taxonomy" id="4432"/>
    <lineage>
        <taxon>Eukaryota</taxon>
        <taxon>Viridiplantae</taxon>
        <taxon>Streptophyta</taxon>
        <taxon>Embryophyta</taxon>
        <taxon>Tracheophyta</taxon>
        <taxon>Spermatophyta</taxon>
        <taxon>Magnoliopsida</taxon>
        <taxon>Proteales</taxon>
        <taxon>Nelumbonaceae</taxon>
        <taxon>Nelumbo</taxon>
    </lineage>
</organism>
<sequence length="42" mass="4810">MISSEERSSENGWNILRSGIFRIIVQLQLEEILPICGKRPVP</sequence>
<accession>A0A822Y458</accession>
<protein>
    <submittedName>
        <fullName evidence="1">Uncharacterized protein</fullName>
    </submittedName>
</protein>
<dbReference type="EMBL" id="DUZY01000002">
    <property type="protein sequence ID" value="DAD27062.1"/>
    <property type="molecule type" value="Genomic_DNA"/>
</dbReference>
<evidence type="ECO:0000313" key="2">
    <source>
        <dbReference type="Proteomes" id="UP000607653"/>
    </source>
</evidence>
<evidence type="ECO:0000313" key="1">
    <source>
        <dbReference type="EMBL" id="DAD27062.1"/>
    </source>
</evidence>